<proteinExistence type="inferred from homology"/>
<keyword evidence="3 5" id="KW-0949">S-adenosyl-L-methionine</keyword>
<name>A0A1G6GS67_9GAMM</name>
<dbReference type="InterPro" id="IPR050320">
    <property type="entry name" value="N5-glutamine_MTase"/>
</dbReference>
<evidence type="ECO:0000259" key="7">
    <source>
        <dbReference type="Pfam" id="PF17827"/>
    </source>
</evidence>
<feature type="binding site" evidence="5">
    <location>
        <position position="137"/>
    </location>
    <ligand>
        <name>S-adenosyl-L-methionine</name>
        <dbReference type="ChEBI" id="CHEBI:59789"/>
    </ligand>
</feature>
<dbReference type="STRING" id="1219383.SAMN05421733_10274"/>
<organism evidence="8 9">
    <name type="scientific">Acinetobacter boissieri</name>
    <dbReference type="NCBI Taxonomy" id="1219383"/>
    <lineage>
        <taxon>Bacteria</taxon>
        <taxon>Pseudomonadati</taxon>
        <taxon>Pseudomonadota</taxon>
        <taxon>Gammaproteobacteria</taxon>
        <taxon>Moraxellales</taxon>
        <taxon>Moraxellaceae</taxon>
        <taxon>Acinetobacter</taxon>
    </lineage>
</organism>
<comment type="function">
    <text evidence="5">Methylates the class 1 translation termination release factors RF1/PrfA and RF2/PrfB on the glutamine residue of the universally conserved GGQ motif.</text>
</comment>
<evidence type="ECO:0000256" key="1">
    <source>
        <dbReference type="ARBA" id="ARBA00022603"/>
    </source>
</evidence>
<dbReference type="Gene3D" id="1.10.8.10">
    <property type="entry name" value="DNA helicase RuvA subunit, C-terminal domain"/>
    <property type="match status" value="1"/>
</dbReference>
<evidence type="ECO:0000313" key="8">
    <source>
        <dbReference type="EMBL" id="SDB84555.1"/>
    </source>
</evidence>
<dbReference type="CDD" id="cd02440">
    <property type="entry name" value="AdoMet_MTases"/>
    <property type="match status" value="1"/>
</dbReference>
<dbReference type="InterPro" id="IPR004556">
    <property type="entry name" value="HemK-like"/>
</dbReference>
<dbReference type="NCBIfam" id="TIGR03534">
    <property type="entry name" value="RF_mod_PrmC"/>
    <property type="match status" value="1"/>
</dbReference>
<dbReference type="PANTHER" id="PTHR18895:SF74">
    <property type="entry name" value="MTRF1L RELEASE FACTOR GLUTAMINE METHYLTRANSFERASE"/>
    <property type="match status" value="1"/>
</dbReference>
<dbReference type="InterPro" id="IPR002052">
    <property type="entry name" value="DNA_methylase_N6_adenine_CS"/>
</dbReference>
<accession>A0A1G6GS67</accession>
<dbReference type="EMBL" id="FMYL01000002">
    <property type="protein sequence ID" value="SDB84555.1"/>
    <property type="molecule type" value="Genomic_DNA"/>
</dbReference>
<feature type="binding site" evidence="5">
    <location>
        <begin position="114"/>
        <end position="118"/>
    </location>
    <ligand>
        <name>S-adenosyl-L-methionine</name>
        <dbReference type="ChEBI" id="CHEBI:59789"/>
    </ligand>
</feature>
<dbReference type="InterPro" id="IPR040758">
    <property type="entry name" value="PrmC_N"/>
</dbReference>
<feature type="binding site" evidence="5">
    <location>
        <begin position="180"/>
        <end position="183"/>
    </location>
    <ligand>
        <name>substrate</name>
    </ligand>
</feature>
<evidence type="ECO:0000259" key="6">
    <source>
        <dbReference type="Pfam" id="PF05175"/>
    </source>
</evidence>
<feature type="binding site" evidence="5">
    <location>
        <position position="165"/>
    </location>
    <ligand>
        <name>S-adenosyl-L-methionine</name>
        <dbReference type="ChEBI" id="CHEBI:59789"/>
    </ligand>
</feature>
<dbReference type="RefSeq" id="WP_092746965.1">
    <property type="nucleotide sequence ID" value="NZ_FMYL01000002.1"/>
</dbReference>
<comment type="catalytic activity">
    <reaction evidence="4 5">
        <text>L-glutaminyl-[peptide chain release factor] + S-adenosyl-L-methionine = N(5)-methyl-L-glutaminyl-[peptide chain release factor] + S-adenosyl-L-homocysteine + H(+)</text>
        <dbReference type="Rhea" id="RHEA:42896"/>
        <dbReference type="Rhea" id="RHEA-COMP:10271"/>
        <dbReference type="Rhea" id="RHEA-COMP:10272"/>
        <dbReference type="ChEBI" id="CHEBI:15378"/>
        <dbReference type="ChEBI" id="CHEBI:30011"/>
        <dbReference type="ChEBI" id="CHEBI:57856"/>
        <dbReference type="ChEBI" id="CHEBI:59789"/>
        <dbReference type="ChEBI" id="CHEBI:61891"/>
        <dbReference type="EC" id="2.1.1.297"/>
    </reaction>
</comment>
<keyword evidence="1 5" id="KW-0489">Methyltransferase</keyword>
<reference evidence="9" key="1">
    <citation type="submission" date="2016-09" db="EMBL/GenBank/DDBJ databases">
        <authorList>
            <person name="Varghese N."/>
            <person name="Submissions S."/>
        </authorList>
    </citation>
    <scope>NUCLEOTIDE SEQUENCE [LARGE SCALE GENOMIC DNA]</scope>
    <source>
        <strain evidence="9">ANC 4422</strain>
    </source>
</reference>
<dbReference type="HAMAP" id="MF_02126">
    <property type="entry name" value="RF_methyltr_PrmC"/>
    <property type="match status" value="1"/>
</dbReference>
<dbReference type="EC" id="2.1.1.297" evidence="5"/>
<evidence type="ECO:0000256" key="3">
    <source>
        <dbReference type="ARBA" id="ARBA00022691"/>
    </source>
</evidence>
<feature type="binding site" evidence="5">
    <location>
        <position position="180"/>
    </location>
    <ligand>
        <name>S-adenosyl-L-methionine</name>
        <dbReference type="ChEBI" id="CHEBI:59789"/>
    </ligand>
</feature>
<dbReference type="Pfam" id="PF17827">
    <property type="entry name" value="PrmC_N"/>
    <property type="match status" value="1"/>
</dbReference>
<dbReference type="Gene3D" id="3.40.50.150">
    <property type="entry name" value="Vaccinia Virus protein VP39"/>
    <property type="match status" value="1"/>
</dbReference>
<feature type="domain" description="Methyltransferase small" evidence="6">
    <location>
        <begin position="92"/>
        <end position="190"/>
    </location>
</feature>
<feature type="domain" description="Release factor glutamine methyltransferase N-terminal" evidence="7">
    <location>
        <begin position="16"/>
        <end position="70"/>
    </location>
</feature>
<evidence type="ECO:0000313" key="9">
    <source>
        <dbReference type="Proteomes" id="UP000242501"/>
    </source>
</evidence>
<dbReference type="SUPFAM" id="SSF53335">
    <property type="entry name" value="S-adenosyl-L-methionine-dependent methyltransferases"/>
    <property type="match status" value="1"/>
</dbReference>
<dbReference type="Proteomes" id="UP000242501">
    <property type="component" value="Unassembled WGS sequence"/>
</dbReference>
<dbReference type="FunFam" id="3.40.50.150:FF:000053">
    <property type="entry name" value="Release factor glutamine methyltransferase"/>
    <property type="match status" value="1"/>
</dbReference>
<gene>
    <name evidence="5" type="primary">prmC</name>
    <name evidence="8" type="ORF">SAMN05421733_10274</name>
</gene>
<dbReference type="OrthoDB" id="9800643at2"/>
<dbReference type="GO" id="GO:0003676">
    <property type="term" value="F:nucleic acid binding"/>
    <property type="evidence" value="ECO:0007669"/>
    <property type="project" value="InterPro"/>
</dbReference>
<dbReference type="NCBIfam" id="TIGR00536">
    <property type="entry name" value="hemK_fam"/>
    <property type="match status" value="1"/>
</dbReference>
<dbReference type="InterPro" id="IPR019874">
    <property type="entry name" value="RF_methyltr_PrmC"/>
</dbReference>
<dbReference type="AlphaFoldDB" id="A0A1G6GS67"/>
<comment type="similarity">
    <text evidence="5">Belongs to the protein N5-glutamine methyltransferase family. PrmC subfamily.</text>
</comment>
<evidence type="ECO:0000256" key="2">
    <source>
        <dbReference type="ARBA" id="ARBA00022679"/>
    </source>
</evidence>
<dbReference type="GO" id="GO:0102559">
    <property type="term" value="F:peptide chain release factor N(5)-glutamine methyltransferase activity"/>
    <property type="evidence" value="ECO:0007669"/>
    <property type="project" value="UniProtKB-EC"/>
</dbReference>
<evidence type="ECO:0000256" key="4">
    <source>
        <dbReference type="ARBA" id="ARBA00048391"/>
    </source>
</evidence>
<dbReference type="InterPro" id="IPR007848">
    <property type="entry name" value="Small_mtfrase_dom"/>
</dbReference>
<sequence>MQVVDALNLRGDVDSYERQEAVWLLAHILEIDGLSLKLRLSERLTDEQTTAYLDGLTRLDKNEPLAYILGSQPFWTLDLNVTSDTLVPRPDTEVLVEKVLALDVPIQASVLDLGTGTGAIALALASEKPNWTIWATDIYEPTLQVARDNAQKHQLSHVQFFQSHWYKNLPQSHFDVIVSNPPYIAPNDSHLQQLKSEPLRALASADNGLADIVEIIQGATHRLNARGWLAIEHGFDQKDAVQTLFHEANFSCIQTIKDYAGNDRVTFAQYKMGLNI</sequence>
<dbReference type="PANTHER" id="PTHR18895">
    <property type="entry name" value="HEMK METHYLTRANSFERASE"/>
    <property type="match status" value="1"/>
</dbReference>
<evidence type="ECO:0000256" key="5">
    <source>
        <dbReference type="HAMAP-Rule" id="MF_02126"/>
    </source>
</evidence>
<keyword evidence="9" id="KW-1185">Reference proteome</keyword>
<keyword evidence="2 5" id="KW-0808">Transferase</keyword>
<dbReference type="Pfam" id="PF05175">
    <property type="entry name" value="MTS"/>
    <property type="match status" value="1"/>
</dbReference>
<dbReference type="GO" id="GO:0032259">
    <property type="term" value="P:methylation"/>
    <property type="evidence" value="ECO:0007669"/>
    <property type="project" value="UniProtKB-KW"/>
</dbReference>
<protein>
    <recommendedName>
        <fullName evidence="5">Release factor glutamine methyltransferase</fullName>
        <shortName evidence="5">RF MTase</shortName>
        <ecNumber evidence="5">2.1.1.297</ecNumber>
    </recommendedName>
    <alternativeName>
        <fullName evidence="5">N5-glutamine methyltransferase PrmC</fullName>
    </alternativeName>
    <alternativeName>
        <fullName evidence="5">Protein-(glutamine-N5) MTase PrmC</fullName>
    </alternativeName>
    <alternativeName>
        <fullName evidence="5">Protein-glutamine N-methyltransferase PrmC</fullName>
    </alternativeName>
</protein>
<dbReference type="PROSITE" id="PS00092">
    <property type="entry name" value="N6_MTASE"/>
    <property type="match status" value="1"/>
</dbReference>
<dbReference type="InterPro" id="IPR029063">
    <property type="entry name" value="SAM-dependent_MTases_sf"/>
</dbReference>